<dbReference type="GO" id="GO:0004140">
    <property type="term" value="F:dephospho-CoA kinase activity"/>
    <property type="evidence" value="ECO:0007669"/>
    <property type="project" value="UniProtKB-EC"/>
</dbReference>
<feature type="region of interest" description="Disordered" evidence="3">
    <location>
        <begin position="176"/>
        <end position="199"/>
    </location>
</feature>
<feature type="compositionally biased region" description="Basic and acidic residues" evidence="3">
    <location>
        <begin position="605"/>
        <end position="624"/>
    </location>
</feature>
<keyword evidence="1" id="KW-0547">Nucleotide-binding</keyword>
<feature type="compositionally biased region" description="Basic residues" evidence="3">
    <location>
        <begin position="821"/>
        <end position="836"/>
    </location>
</feature>
<dbReference type="EMBL" id="QGDH01000099">
    <property type="protein sequence ID" value="RAR07556.1"/>
    <property type="molecule type" value="Genomic_DNA"/>
</dbReference>
<dbReference type="PANTHER" id="PTHR10695:SF46">
    <property type="entry name" value="BIFUNCTIONAL COENZYME A SYNTHASE-RELATED"/>
    <property type="match status" value="1"/>
</dbReference>
<gene>
    <name evidence="4" type="ORF">DDE83_006422</name>
</gene>
<dbReference type="HAMAP" id="MF_00376">
    <property type="entry name" value="Dephospho_CoA_kinase"/>
    <property type="match status" value="1"/>
</dbReference>
<dbReference type="Pfam" id="PF01121">
    <property type="entry name" value="CoaE"/>
    <property type="match status" value="1"/>
</dbReference>
<dbReference type="PANTHER" id="PTHR10695">
    <property type="entry name" value="DEPHOSPHO-COA KINASE-RELATED"/>
    <property type="match status" value="1"/>
</dbReference>
<feature type="compositionally biased region" description="Polar residues" evidence="3">
    <location>
        <begin position="850"/>
        <end position="864"/>
    </location>
</feature>
<dbReference type="InterPro" id="IPR001977">
    <property type="entry name" value="Depp_CoAkinase"/>
</dbReference>
<dbReference type="NCBIfam" id="TIGR00152">
    <property type="entry name" value="dephospho-CoA kinase"/>
    <property type="match status" value="1"/>
</dbReference>
<dbReference type="Proteomes" id="UP000249619">
    <property type="component" value="Unassembled WGS sequence"/>
</dbReference>
<feature type="compositionally biased region" description="Low complexity" evidence="3">
    <location>
        <begin position="884"/>
        <end position="901"/>
    </location>
</feature>
<dbReference type="SUPFAM" id="SSF52540">
    <property type="entry name" value="P-loop containing nucleoside triphosphate hydrolases"/>
    <property type="match status" value="1"/>
</dbReference>
<evidence type="ECO:0000313" key="5">
    <source>
        <dbReference type="Proteomes" id="UP000249619"/>
    </source>
</evidence>
<feature type="compositionally biased region" description="Polar residues" evidence="3">
    <location>
        <begin position="707"/>
        <end position="716"/>
    </location>
</feature>
<feature type="compositionally biased region" description="Basic residues" evidence="3">
    <location>
        <begin position="464"/>
        <end position="481"/>
    </location>
</feature>
<dbReference type="EC" id="2.7.1.24" evidence="4"/>
<feature type="compositionally biased region" description="Pro residues" evidence="3">
    <location>
        <begin position="433"/>
        <end position="446"/>
    </location>
</feature>
<keyword evidence="2" id="KW-0067">ATP-binding</keyword>
<feature type="compositionally biased region" description="Basic and acidic residues" evidence="3">
    <location>
        <begin position="447"/>
        <end position="463"/>
    </location>
</feature>
<feature type="compositionally biased region" description="Basic and acidic residues" evidence="3">
    <location>
        <begin position="179"/>
        <end position="188"/>
    </location>
</feature>
<dbReference type="FunFam" id="3.40.50.300:FF:001227">
    <property type="entry name" value="Dephospho-CoA kinase CAB5"/>
    <property type="match status" value="1"/>
</dbReference>
<feature type="compositionally biased region" description="Low complexity" evidence="3">
    <location>
        <begin position="766"/>
        <end position="784"/>
    </location>
</feature>
<sequence length="912" mass="100628">MLLLGLTGSIATGKSTVSSLLSKPPYSLPIIDADLIARQVVEPGTAGYNAIVNYFSPTTPDLLLPDATPKGRPLNRPALGRRVFGGGEEKERDRKMLNSIVHPAVRKEMYKQMVWAYLRGNWAVVLDVPLLFESGWERYCGTILVVGVSDPAIQIQRLRARDAHLTEEDARNRVMSQGDVREKAERCLRRGPAMPSRPAQKPRLFFVRPAARKPPKRNCSSNYNTYIYEPTRPFIHEPTTANRTEMSSITPPSFVDDGGSFTKRIPRSLDERQIAKWISNSSSETSRYTGSFVDDGADMHFRSGATPGFGPIDTRFYKQKKRKESKGGEKMWNDDVQKAISGDMHRNLERMRSLRGLEVKRAIAKNGMGKGVEKDTVTVPMPLQWGTFVIKSDDGRVIIVDKDGEFDSGPQRIDDEKEQQRQRPWVKAVSSLAPPPPPFTSAPPPLLEHHDLSKQQKEKGKSKSRDKKRCHKSSRHSHHSPQKALTPIMESEYEDGYLSSDGKDIGSPTGFMMTGGASEWPSRTAAYTASPTGSVSDEYEYIASESMAKKVRDGYRHVKPVSHSYDYTFPKSSPLKNAAKAVSNASWNGGQFEDAWKMDSPARTNKSDGSRRHGKSTESPKLKDVGNVSAKSHSTYKAPTVEDAPSTSSASNNGSTKMGWGDSPKKSHFSQKDDDHSFRGSMNNDQDDWTSPPTFAHSDTWACAPSQPISEQSWTSRPKAADNPAWTGVKPFTSKQYAKSMGKASSATTWDGYEVDKTLSDISLAGSGSERGSLHSSSQVSHQSPTRDRHGSRASHGGSSRHSAIQPSAWEDDQVAWTGSQHKHHGNNSSSPKRKTSVQDSNRGWEDAEQSGSARSTRSTTQKYANGFDEDNATYLNGNWGGTPVRVGSRSPRSNRSSSSGRRSHSRAAAGW</sequence>
<evidence type="ECO:0000313" key="4">
    <source>
        <dbReference type="EMBL" id="RAR07556.1"/>
    </source>
</evidence>
<organism evidence="4 5">
    <name type="scientific">Stemphylium lycopersici</name>
    <name type="common">Tomato gray leaf spot disease fungus</name>
    <name type="synonym">Thyrospora lycopersici</name>
    <dbReference type="NCBI Taxonomy" id="183478"/>
    <lineage>
        <taxon>Eukaryota</taxon>
        <taxon>Fungi</taxon>
        <taxon>Dikarya</taxon>
        <taxon>Ascomycota</taxon>
        <taxon>Pezizomycotina</taxon>
        <taxon>Dothideomycetes</taxon>
        <taxon>Pleosporomycetidae</taxon>
        <taxon>Pleosporales</taxon>
        <taxon>Pleosporineae</taxon>
        <taxon>Pleosporaceae</taxon>
        <taxon>Stemphylium</taxon>
    </lineage>
</organism>
<evidence type="ECO:0000256" key="3">
    <source>
        <dbReference type="SAM" id="MobiDB-lite"/>
    </source>
</evidence>
<dbReference type="InterPro" id="IPR027417">
    <property type="entry name" value="P-loop_NTPase"/>
</dbReference>
<reference evidence="5" key="1">
    <citation type="submission" date="2018-05" db="EMBL/GenBank/DDBJ databases">
        <title>Draft genome sequence of Stemphylium lycopersici strain CIDEFI 213.</title>
        <authorList>
            <person name="Medina R."/>
            <person name="Franco M.E.E."/>
            <person name="Lucentini C.G."/>
            <person name="Saparrat M.C.N."/>
            <person name="Balatti P.A."/>
        </authorList>
    </citation>
    <scope>NUCLEOTIDE SEQUENCE [LARGE SCALE GENOMIC DNA]</scope>
    <source>
        <strain evidence="5">CIDEFI 213</strain>
    </source>
</reference>
<evidence type="ECO:0000256" key="1">
    <source>
        <dbReference type="ARBA" id="ARBA00022741"/>
    </source>
</evidence>
<dbReference type="GO" id="GO:0015937">
    <property type="term" value="P:coenzyme A biosynthetic process"/>
    <property type="evidence" value="ECO:0007669"/>
    <property type="project" value="InterPro"/>
</dbReference>
<name>A0A364MYR7_STELY</name>
<feature type="compositionally biased region" description="Polar residues" evidence="3">
    <location>
        <begin position="645"/>
        <end position="656"/>
    </location>
</feature>
<feature type="compositionally biased region" description="Basic and acidic residues" evidence="3">
    <location>
        <begin position="412"/>
        <end position="421"/>
    </location>
</feature>
<feature type="compositionally biased region" description="Polar residues" evidence="3">
    <location>
        <begin position="733"/>
        <end position="749"/>
    </location>
</feature>
<dbReference type="Gene3D" id="3.40.50.300">
    <property type="entry name" value="P-loop containing nucleotide triphosphate hydrolases"/>
    <property type="match status" value="1"/>
</dbReference>
<protein>
    <submittedName>
        <fullName evidence="4">Dephospho-CoA kinase</fullName>
        <ecNumber evidence="4">2.7.1.24</ecNumber>
    </submittedName>
</protein>
<feature type="compositionally biased region" description="Polar residues" evidence="3">
    <location>
        <begin position="680"/>
        <end position="693"/>
    </location>
</feature>
<accession>A0A364MYR7</accession>
<proteinExistence type="inferred from homology"/>
<dbReference type="CDD" id="cd02022">
    <property type="entry name" value="DPCK"/>
    <property type="match status" value="1"/>
</dbReference>
<keyword evidence="4" id="KW-0808">Transferase</keyword>
<feature type="region of interest" description="Disordered" evidence="3">
    <location>
        <begin position="591"/>
        <end position="912"/>
    </location>
</feature>
<dbReference type="PROSITE" id="PS51219">
    <property type="entry name" value="DPCK"/>
    <property type="match status" value="1"/>
</dbReference>
<dbReference type="STRING" id="183478.A0A364MYR7"/>
<feature type="region of interest" description="Disordered" evidence="3">
    <location>
        <begin position="403"/>
        <end position="486"/>
    </location>
</feature>
<feature type="compositionally biased region" description="Low complexity" evidence="3">
    <location>
        <begin position="794"/>
        <end position="804"/>
    </location>
</feature>
<keyword evidence="5" id="KW-1185">Reference proteome</keyword>
<comment type="caution">
    <text evidence="4">The sequence shown here is derived from an EMBL/GenBank/DDBJ whole genome shotgun (WGS) entry which is preliminary data.</text>
</comment>
<dbReference type="AlphaFoldDB" id="A0A364MYR7"/>
<dbReference type="GO" id="GO:0005524">
    <property type="term" value="F:ATP binding"/>
    <property type="evidence" value="ECO:0007669"/>
    <property type="project" value="UniProtKB-KW"/>
</dbReference>
<evidence type="ECO:0000256" key="2">
    <source>
        <dbReference type="ARBA" id="ARBA00022840"/>
    </source>
</evidence>
<keyword evidence="4" id="KW-0418">Kinase</keyword>